<dbReference type="EMBL" id="BMAW01039976">
    <property type="protein sequence ID" value="GFU57893.1"/>
    <property type="molecule type" value="Genomic_DNA"/>
</dbReference>
<accession>A0A8X6URR1</accession>
<evidence type="ECO:0000256" key="1">
    <source>
        <dbReference type="SAM" id="MobiDB-lite"/>
    </source>
</evidence>
<gene>
    <name evidence="2" type="ORF">NPIL_627071</name>
</gene>
<dbReference type="AlphaFoldDB" id="A0A8X6URR1"/>
<evidence type="ECO:0000313" key="2">
    <source>
        <dbReference type="EMBL" id="GFU57893.1"/>
    </source>
</evidence>
<comment type="caution">
    <text evidence="2">The sequence shown here is derived from an EMBL/GenBank/DDBJ whole genome shotgun (WGS) entry which is preliminary data.</text>
</comment>
<keyword evidence="3" id="KW-1185">Reference proteome</keyword>
<sequence length="90" mass="10338">MPSTSPLGGPVSSYRTICNRNLPKSPARSHSRHFISNLLGSLTRSQRKTFNIRRLVTTSRNHYTLRGRKPVHQQRCTFSSPKERARGIEY</sequence>
<name>A0A8X6URR1_NEPPI</name>
<organism evidence="2 3">
    <name type="scientific">Nephila pilipes</name>
    <name type="common">Giant wood spider</name>
    <name type="synonym">Nephila maculata</name>
    <dbReference type="NCBI Taxonomy" id="299642"/>
    <lineage>
        <taxon>Eukaryota</taxon>
        <taxon>Metazoa</taxon>
        <taxon>Ecdysozoa</taxon>
        <taxon>Arthropoda</taxon>
        <taxon>Chelicerata</taxon>
        <taxon>Arachnida</taxon>
        <taxon>Araneae</taxon>
        <taxon>Araneomorphae</taxon>
        <taxon>Entelegynae</taxon>
        <taxon>Araneoidea</taxon>
        <taxon>Nephilidae</taxon>
        <taxon>Nephila</taxon>
    </lineage>
</organism>
<dbReference type="Proteomes" id="UP000887013">
    <property type="component" value="Unassembled WGS sequence"/>
</dbReference>
<feature type="compositionally biased region" description="Basic and acidic residues" evidence="1">
    <location>
        <begin position="81"/>
        <end position="90"/>
    </location>
</feature>
<feature type="region of interest" description="Disordered" evidence="1">
    <location>
        <begin position="68"/>
        <end position="90"/>
    </location>
</feature>
<reference evidence="2" key="1">
    <citation type="submission" date="2020-08" db="EMBL/GenBank/DDBJ databases">
        <title>Multicomponent nature underlies the extraordinary mechanical properties of spider dragline silk.</title>
        <authorList>
            <person name="Kono N."/>
            <person name="Nakamura H."/>
            <person name="Mori M."/>
            <person name="Yoshida Y."/>
            <person name="Ohtoshi R."/>
            <person name="Malay A.D."/>
            <person name="Moran D.A.P."/>
            <person name="Tomita M."/>
            <person name="Numata K."/>
            <person name="Arakawa K."/>
        </authorList>
    </citation>
    <scope>NUCLEOTIDE SEQUENCE</scope>
</reference>
<protein>
    <submittedName>
        <fullName evidence="2">Uncharacterized protein</fullName>
    </submittedName>
</protein>
<evidence type="ECO:0000313" key="3">
    <source>
        <dbReference type="Proteomes" id="UP000887013"/>
    </source>
</evidence>
<proteinExistence type="predicted"/>